<dbReference type="GO" id="GO:0003676">
    <property type="term" value="F:nucleic acid binding"/>
    <property type="evidence" value="ECO:0007669"/>
    <property type="project" value="InterPro"/>
</dbReference>
<keyword evidence="5" id="KW-0221">Differentiation</keyword>
<dbReference type="GO" id="GO:0005737">
    <property type="term" value="C:cytoplasm"/>
    <property type="evidence" value="ECO:0007669"/>
    <property type="project" value="UniProtKB-ARBA"/>
</dbReference>
<dbReference type="InterPro" id="IPR027417">
    <property type="entry name" value="P-loop_NTPase"/>
</dbReference>
<keyword evidence="11" id="KW-0469">Meiosis</keyword>
<evidence type="ECO:0000313" key="16">
    <source>
        <dbReference type="EnsemblMetazoa" id="GPPI044285-PA"/>
    </source>
</evidence>
<evidence type="ECO:0000313" key="17">
    <source>
        <dbReference type="Proteomes" id="UP000092460"/>
    </source>
</evidence>
<sequence>MQEKISIVITHFVNPHLFWYYKVGDHPELCEIEQQLQIYKDIRATENPKSGEKVAINFTPWNKLVRAEILCETKWQNEFIAWALDYGIAFRTKKEHICRLPLGMADQVSRIRRGGVSNILPAEIEYDCMEGSVVMMTKDNWSQKACDVLKKLLMNASSLTFVKEFQSKDNHNWGSLVVENHQGKIFNARESLISAKLALDEAINFKDSIRNLKSTEIPRHLSSSGNFVIKTNTFKKGTAGLCPVENVVTSIDEHTRSKVEDWYARNECQANLSDAESTLESNLSVEVVDDVTFDDSVSAKHENTSKPSDGVVKKMQTGFTNYIGREDTLVKNNGVMRSVENGLFKVKTKTLANSPKSTGKPSIESPINDEDEEYSDAMSSRNVDKESVREEDISNTSKMNITKADEEAGSLFRLKCFKEISQKDSEKNVPDPYRGFTIVPGGFDLSRLNKYRNEKSHWHCKKTTLSNKLSEVTFENNRNPSSSSKKSFNNKSPKDGKQRNGSISRKSIEISDKPKESEQNIIVPSLDDVIKPRKCAVMKSSPPLIVRKLSKEDASANISLTASPTTTASTNSITPDAKICGTQRKLKSTPPTIASGKSQTIGLMASRKQRKLKSPDTQFDKIDKILQKAERAKQLGDENIIDLKCPNTSFERMDPSSTSMLELQFDNNNLYSSSNNRALLENRVNKDKSSTGSNKNENSKNAKANTEQQTYSIVHVKEKQMMPIMKGEREIRIHAPEVLAHSNIPLYPLKTVNDAQFLPQIHKEMKHMRINKIYRVQVFAWSHLLRNNSLFIINPSKSGKTWSYLPVLCNDIYYDVNGMTSTYGPIAIVLVASAKHVEEVTDLCQRLLCGLKDEAPIVVGSFGLRNFKGTKIKLLNSCGILVTTPSSLLRLLRDNQNEHLFDAKRLKRIVVDDIDLMLSRASEDFQTALKSLFTMCKKSETKTLNAQIVVTSRCWDFWFVKLMRLANQPLLLIGDFLEASVYGRVEHSIKLRSKLEKDEVILRFLKNCNKTVHIGNRTIIICSDDEEVKRVIGFLTENGHCRIGYYSFSTAAERLIIDEWKLRASTPILVCTDAGLTDLQIRNAHNLIHYSMPTSWTQFTKRFSVLVKSYDNFLCDNFKKILCSDQNANKVRSLILLDEDNNLQLPRLVDFMRMHGQTVHRHIQAVTKSLLNAREEQRVFEGVQLCSDILEYGECNEPRCDRRHGLTSLDVVTENDDIPTHGEIRIHVLKVHSPTYYVARLLEHKGLHSTQWSEVRCSRKAALFAVQLHSYYCDPNNREQYWPPQIGDICIYNYLNCYRRARIFEVPSLPKNVNVIPDSLALTLKLIDDGIVITAVQIKEICHCHQKFKDFPHQAIDIRLMNVVPYDNERMWDSAAIKKVQKWIVDDIKDNQVVHVSVNFALASTIWVDKLVVMERLNAIGTYRKLIDLKLTLFANELALQYKGDRKNLCDIAKEYGLLKLPPPVLKIGHNSDLNDENSLISINSPAGDLTNEDQIEISPQINENVNKKEKVINHIGKKQEEISEPGPNEDKLENESGALNKSTSFYNQTIHFKESWSELPLNELVKVEIGDEDENGNWENMFLQLIDPISTRTFNQLIELIDKHVHNMKAIYNNNHPKIYDFQPLHNCIVKYNNLYLRAKVHCIFGNEISERLYRFFLCDYACFINVKSGDLYKDFLYETSEEIVNFIPYQAIHCHLAGIQWDRFTKRHKVCKQFLYVYAVQQNSKKSQAIFTLCKFPINSYIVLFYECEEEGDFTQASLFNKVLLENGVTVADPETKHFLNSEIDFEIKELNEKNPQHEGAIDKPVTFNELLECIKKCNALDAVDFIELKDQKTEISGAEATTSEEPKLINGIDKLSEENEQQKKEKLTPSLQDKHRVPPLKVLHKRPRTTWHQNGYLIFLSIHVPDIKDYYLKVGKDQLHFAAEILGEENILILNLFGAVAPKLVSHELLGLNVIVRLVKCVYITWPRLLKDPGKFGWLSYDYNFIDVREIDGINPTPLNYKVASDEITDSESDTEQCLFHTYNRTENCEDDDDPFS</sequence>
<evidence type="ECO:0000256" key="10">
    <source>
        <dbReference type="ARBA" id="ARBA00023158"/>
    </source>
</evidence>
<dbReference type="GO" id="GO:0016787">
    <property type="term" value="F:hydrolase activity"/>
    <property type="evidence" value="ECO:0007669"/>
    <property type="project" value="UniProtKB-KW"/>
</dbReference>
<dbReference type="PANTHER" id="PTHR22655:SF2">
    <property type="entry name" value="ATP-DEPENDENT RNA HELICASE TDRD12-RELATED"/>
    <property type="match status" value="1"/>
</dbReference>
<dbReference type="GO" id="GO:0003724">
    <property type="term" value="F:RNA helicase activity"/>
    <property type="evidence" value="ECO:0007669"/>
    <property type="project" value="UniProtKB-EC"/>
</dbReference>
<keyword evidence="17" id="KW-1185">Reference proteome</keyword>
<evidence type="ECO:0000256" key="8">
    <source>
        <dbReference type="ARBA" id="ARBA00022840"/>
    </source>
</evidence>
<evidence type="ECO:0000256" key="1">
    <source>
        <dbReference type="ARBA" id="ARBA00012552"/>
    </source>
</evidence>
<keyword evidence="2" id="KW-0217">Developmental protein</keyword>
<evidence type="ECO:0000256" key="13">
    <source>
        <dbReference type="SAM" id="MobiDB-lite"/>
    </source>
</evidence>
<keyword evidence="4" id="KW-0547">Nucleotide-binding</keyword>
<evidence type="ECO:0000256" key="2">
    <source>
        <dbReference type="ARBA" id="ARBA00022473"/>
    </source>
</evidence>
<feature type="region of interest" description="Disordered" evidence="13">
    <location>
        <begin position="352"/>
        <end position="394"/>
    </location>
</feature>
<dbReference type="Gene3D" id="2.40.50.90">
    <property type="match status" value="1"/>
</dbReference>
<reference evidence="16" key="2">
    <citation type="submission" date="2020-05" db="UniProtKB">
        <authorList>
            <consortium name="EnsemblMetazoa"/>
        </authorList>
    </citation>
    <scope>IDENTIFICATION</scope>
    <source>
        <strain evidence="16">IAEA</strain>
    </source>
</reference>
<feature type="compositionally biased region" description="Low complexity" evidence="13">
    <location>
        <begin position="693"/>
        <end position="705"/>
    </location>
</feature>
<dbReference type="InterPro" id="IPR007052">
    <property type="entry name" value="CS_dom"/>
</dbReference>
<dbReference type="GO" id="GO:0042078">
    <property type="term" value="P:germ-line stem cell division"/>
    <property type="evidence" value="ECO:0007669"/>
    <property type="project" value="TreeGrafter"/>
</dbReference>
<dbReference type="Pfam" id="PF00270">
    <property type="entry name" value="DEAD"/>
    <property type="match status" value="1"/>
</dbReference>
<keyword evidence="6" id="KW-0378">Hydrolase</keyword>
<dbReference type="SUPFAM" id="SSF49764">
    <property type="entry name" value="HSP20-like chaperones"/>
    <property type="match status" value="1"/>
</dbReference>
<evidence type="ECO:0000256" key="7">
    <source>
        <dbReference type="ARBA" id="ARBA00022806"/>
    </source>
</evidence>
<dbReference type="GO" id="GO:0051321">
    <property type="term" value="P:meiotic cell cycle"/>
    <property type="evidence" value="ECO:0007669"/>
    <property type="project" value="UniProtKB-KW"/>
</dbReference>
<dbReference type="InterPro" id="IPR008978">
    <property type="entry name" value="HSP20-like_chaperone"/>
</dbReference>
<dbReference type="PROSITE" id="PS51192">
    <property type="entry name" value="HELICASE_ATP_BIND_1"/>
    <property type="match status" value="1"/>
</dbReference>
<feature type="domain" description="Helicase ATP-binding" evidence="14">
    <location>
        <begin position="781"/>
        <end position="934"/>
    </location>
</feature>
<dbReference type="VEuPathDB" id="VectorBase:GPPI044285"/>
<keyword evidence="8" id="KW-0067">ATP-binding</keyword>
<keyword evidence="7" id="KW-0347">Helicase</keyword>
<dbReference type="GO" id="GO:0031047">
    <property type="term" value="P:regulatory ncRNA-mediated gene silencing"/>
    <property type="evidence" value="ECO:0007669"/>
    <property type="project" value="UniProtKB-KW"/>
</dbReference>
<dbReference type="Gene3D" id="2.60.40.790">
    <property type="match status" value="1"/>
</dbReference>
<dbReference type="SUPFAM" id="SSF63748">
    <property type="entry name" value="Tudor/PWWP/MBT"/>
    <property type="match status" value="2"/>
</dbReference>
<dbReference type="EnsemblMetazoa" id="GPPI044285-RA">
    <property type="protein sequence ID" value="GPPI044285-PA"/>
    <property type="gene ID" value="GPPI044285"/>
</dbReference>
<dbReference type="SUPFAM" id="SSF52540">
    <property type="entry name" value="P-loop containing nucleoside triphosphate hydrolases"/>
    <property type="match status" value="2"/>
</dbReference>
<keyword evidence="9" id="KW-0744">Spermatogenesis</keyword>
<dbReference type="InterPro" id="IPR014001">
    <property type="entry name" value="Helicase_ATP-bd"/>
</dbReference>
<feature type="compositionally biased region" description="Basic and acidic residues" evidence="13">
    <location>
        <begin position="382"/>
        <end position="392"/>
    </location>
</feature>
<evidence type="ECO:0000256" key="5">
    <source>
        <dbReference type="ARBA" id="ARBA00022782"/>
    </source>
</evidence>
<keyword evidence="10" id="KW-0943">RNA-mediated gene silencing</keyword>
<dbReference type="Proteomes" id="UP000092460">
    <property type="component" value="Unassembled WGS sequence"/>
</dbReference>
<feature type="compositionally biased region" description="Low complexity" evidence="13">
    <location>
        <begin position="476"/>
        <end position="491"/>
    </location>
</feature>
<dbReference type="PROSITE" id="PS51203">
    <property type="entry name" value="CS"/>
    <property type="match status" value="1"/>
</dbReference>
<feature type="region of interest" description="Disordered" evidence="13">
    <location>
        <begin position="471"/>
        <end position="519"/>
    </location>
</feature>
<keyword evidence="3" id="KW-0677">Repeat</keyword>
<dbReference type="PANTHER" id="PTHR22655">
    <property type="entry name" value="ATP-DEPENDENT RNA HELICASE TDRD12-RELATED"/>
    <property type="match status" value="1"/>
</dbReference>
<feature type="region of interest" description="Disordered" evidence="13">
    <location>
        <begin position="674"/>
        <end position="710"/>
    </location>
</feature>
<dbReference type="InterPro" id="IPR035437">
    <property type="entry name" value="SNase_OB-fold_sf"/>
</dbReference>
<reference evidence="17" key="1">
    <citation type="submission" date="2015-01" db="EMBL/GenBank/DDBJ databases">
        <authorList>
            <person name="Aksoy S."/>
            <person name="Warren W."/>
            <person name="Wilson R.K."/>
        </authorList>
    </citation>
    <scope>NUCLEOTIDE SEQUENCE [LARGE SCALE GENOMIC DNA]</scope>
    <source>
        <strain evidence="17">IAEA</strain>
    </source>
</reference>
<dbReference type="EMBL" id="JXJN01022667">
    <property type="status" value="NOT_ANNOTATED_CDS"/>
    <property type="molecule type" value="Genomic_DNA"/>
</dbReference>
<evidence type="ECO:0000256" key="11">
    <source>
        <dbReference type="ARBA" id="ARBA00023254"/>
    </source>
</evidence>
<evidence type="ECO:0000256" key="4">
    <source>
        <dbReference type="ARBA" id="ARBA00022741"/>
    </source>
</evidence>
<proteinExistence type="predicted"/>
<dbReference type="Pfam" id="PF00567">
    <property type="entry name" value="TUDOR"/>
    <property type="match status" value="1"/>
</dbReference>
<evidence type="ECO:0000256" key="6">
    <source>
        <dbReference type="ARBA" id="ARBA00022801"/>
    </source>
</evidence>
<evidence type="ECO:0000259" key="14">
    <source>
        <dbReference type="PROSITE" id="PS51192"/>
    </source>
</evidence>
<dbReference type="EC" id="3.6.4.13" evidence="1"/>
<feature type="compositionally biased region" description="Basic and acidic residues" evidence="13">
    <location>
        <begin position="506"/>
        <end position="518"/>
    </location>
</feature>
<organism evidence="16 17">
    <name type="scientific">Glossina palpalis gambiensis</name>
    <dbReference type="NCBI Taxonomy" id="67801"/>
    <lineage>
        <taxon>Eukaryota</taxon>
        <taxon>Metazoa</taxon>
        <taxon>Ecdysozoa</taxon>
        <taxon>Arthropoda</taxon>
        <taxon>Hexapoda</taxon>
        <taxon>Insecta</taxon>
        <taxon>Pterygota</taxon>
        <taxon>Neoptera</taxon>
        <taxon>Endopterygota</taxon>
        <taxon>Diptera</taxon>
        <taxon>Brachycera</taxon>
        <taxon>Muscomorpha</taxon>
        <taxon>Hippoboscoidea</taxon>
        <taxon>Glossinidae</taxon>
        <taxon>Glossina</taxon>
    </lineage>
</organism>
<dbReference type="STRING" id="67801.A0A1B0BYI0"/>
<dbReference type="GO" id="GO:0007283">
    <property type="term" value="P:spermatogenesis"/>
    <property type="evidence" value="ECO:0007669"/>
    <property type="project" value="UniProtKB-KW"/>
</dbReference>
<dbReference type="CDD" id="cd20435">
    <property type="entry name" value="Tudor_TDRD12_rpt2"/>
    <property type="match status" value="1"/>
</dbReference>
<evidence type="ECO:0000256" key="9">
    <source>
        <dbReference type="ARBA" id="ARBA00022871"/>
    </source>
</evidence>
<dbReference type="Gene3D" id="2.30.30.140">
    <property type="match status" value="3"/>
</dbReference>
<dbReference type="InterPro" id="IPR011545">
    <property type="entry name" value="DEAD/DEAH_box_helicase_dom"/>
</dbReference>
<name>A0A1B0BYI0_9MUSC</name>
<accession>A0A1B0BYI0</accession>
<evidence type="ECO:0000256" key="12">
    <source>
        <dbReference type="ARBA" id="ARBA00047984"/>
    </source>
</evidence>
<feature type="domain" description="CS" evidence="15">
    <location>
        <begin position="1887"/>
        <end position="1973"/>
    </location>
</feature>
<dbReference type="Gene3D" id="3.40.50.300">
    <property type="entry name" value="P-loop containing nucleotide triphosphate hydrolases"/>
    <property type="match status" value="2"/>
</dbReference>
<evidence type="ECO:0000259" key="15">
    <source>
        <dbReference type="PROSITE" id="PS51203"/>
    </source>
</evidence>
<dbReference type="GO" id="GO:0005524">
    <property type="term" value="F:ATP binding"/>
    <property type="evidence" value="ECO:0007669"/>
    <property type="project" value="UniProtKB-KW"/>
</dbReference>
<comment type="catalytic activity">
    <reaction evidence="12">
        <text>ATP + H2O = ADP + phosphate + H(+)</text>
        <dbReference type="Rhea" id="RHEA:13065"/>
        <dbReference type="ChEBI" id="CHEBI:15377"/>
        <dbReference type="ChEBI" id="CHEBI:15378"/>
        <dbReference type="ChEBI" id="CHEBI:30616"/>
        <dbReference type="ChEBI" id="CHEBI:43474"/>
        <dbReference type="ChEBI" id="CHEBI:456216"/>
        <dbReference type="EC" id="3.6.4.13"/>
    </reaction>
</comment>
<protein>
    <recommendedName>
        <fullName evidence="1">RNA helicase</fullName>
        <ecNumber evidence="1">3.6.4.13</ecNumber>
    </recommendedName>
</protein>
<dbReference type="InterPro" id="IPR002999">
    <property type="entry name" value="Tudor"/>
</dbReference>
<evidence type="ECO:0000256" key="3">
    <source>
        <dbReference type="ARBA" id="ARBA00022737"/>
    </source>
</evidence>